<dbReference type="GO" id="GO:0005737">
    <property type="term" value="C:cytoplasm"/>
    <property type="evidence" value="ECO:0007669"/>
    <property type="project" value="TreeGrafter"/>
</dbReference>
<dbReference type="InterPro" id="IPR017439">
    <property type="entry name" value="Amidohydrolase"/>
</dbReference>
<dbReference type="FunFam" id="3.30.70.360:FF:000004">
    <property type="entry name" value="Peptidase M20 domain-containing protein 2"/>
    <property type="match status" value="1"/>
</dbReference>
<dbReference type="NCBIfam" id="TIGR01891">
    <property type="entry name" value="amidohydrolases"/>
    <property type="match status" value="1"/>
</dbReference>
<protein>
    <recommendedName>
        <fullName evidence="1">Peptidase M20 dimerisation domain-containing protein</fullName>
    </recommendedName>
</protein>
<reference evidence="2" key="1">
    <citation type="submission" date="2018-05" db="EMBL/GenBank/DDBJ databases">
        <authorList>
            <person name="Lanie J.A."/>
            <person name="Ng W.-L."/>
            <person name="Kazmierczak K.M."/>
            <person name="Andrzejewski T.M."/>
            <person name="Davidsen T.M."/>
            <person name="Wayne K.J."/>
            <person name="Tettelin H."/>
            <person name="Glass J.I."/>
            <person name="Rusch D."/>
            <person name="Podicherti R."/>
            <person name="Tsui H.-C.T."/>
            <person name="Winkler M.E."/>
        </authorList>
    </citation>
    <scope>NUCLEOTIDE SEQUENCE</scope>
</reference>
<evidence type="ECO:0000313" key="2">
    <source>
        <dbReference type="EMBL" id="SUZ88129.1"/>
    </source>
</evidence>
<dbReference type="GO" id="GO:0016805">
    <property type="term" value="F:dipeptidase activity"/>
    <property type="evidence" value="ECO:0007669"/>
    <property type="project" value="InterPro"/>
</dbReference>
<accession>A0A381RBA4</accession>
<dbReference type="InterPro" id="IPR017144">
    <property type="entry name" value="Xaa-Arg_dipeptidase"/>
</dbReference>
<dbReference type="EMBL" id="UINC01001756">
    <property type="protein sequence ID" value="SUZ88129.1"/>
    <property type="molecule type" value="Genomic_DNA"/>
</dbReference>
<feature type="domain" description="Peptidase M20 dimerisation" evidence="1">
    <location>
        <begin position="173"/>
        <end position="262"/>
    </location>
</feature>
<dbReference type="InterPro" id="IPR011650">
    <property type="entry name" value="Peptidase_M20_dimer"/>
</dbReference>
<gene>
    <name evidence="2" type="ORF">METZ01_LOCUS40983</name>
</gene>
<sequence length="386" mass="41317">MSQGPVSQKQVAERSFTVVEDELCSLSQWMYENPELGFEEFEASERLSSFLSRQGFDVTYPSHGLDTAFEATVGTSGPRVVICCEYDALPEIGHACGHNIIATAAAGAGVAMAGLAEDLGIRVTVLGTPAEEGGGGKVELINAGAFEDAVASMMVHPGPFDQLDPSFQACQHYDVEFFGKESHAAFAPEEGINALDAFVQAYMNVATLRQAMLSGDRVHCIISHGGDAANIIPAYTKSVWLIRSASAERLAELVPKVRACFEGAATATGCRLGWEAKDHPYENMVNNPVITDLYRANSVAMDRPMPTEEETGFSGGSSDMGNVSQVVPSIHPMLGIESGDAVNHQVEFADHTVTADGMKAIRDGALSMAYTIIDMADQNVWDRLRG</sequence>
<name>A0A381RBA4_9ZZZZ</name>
<dbReference type="AlphaFoldDB" id="A0A381RBA4"/>
<proteinExistence type="predicted"/>
<dbReference type="Pfam" id="PF07687">
    <property type="entry name" value="M20_dimer"/>
    <property type="match status" value="1"/>
</dbReference>
<dbReference type="Gene3D" id="3.40.630.10">
    <property type="entry name" value="Zn peptidases"/>
    <property type="match status" value="1"/>
</dbReference>
<dbReference type="PANTHER" id="PTHR30575">
    <property type="entry name" value="PEPTIDASE M20"/>
    <property type="match status" value="1"/>
</dbReference>
<evidence type="ECO:0000259" key="1">
    <source>
        <dbReference type="Pfam" id="PF07687"/>
    </source>
</evidence>
<dbReference type="GO" id="GO:0071713">
    <property type="term" value="F:para-aminobenzoyl-glutamate hydrolase activity"/>
    <property type="evidence" value="ECO:0007669"/>
    <property type="project" value="TreeGrafter"/>
</dbReference>
<dbReference type="PANTHER" id="PTHR30575:SF0">
    <property type="entry name" value="XAA-ARG DIPEPTIDASE"/>
    <property type="match status" value="1"/>
</dbReference>
<dbReference type="GO" id="GO:0046657">
    <property type="term" value="P:folic acid catabolic process"/>
    <property type="evidence" value="ECO:0007669"/>
    <property type="project" value="TreeGrafter"/>
</dbReference>
<dbReference type="SUPFAM" id="SSF53187">
    <property type="entry name" value="Zn-dependent exopeptidases"/>
    <property type="match status" value="1"/>
</dbReference>
<dbReference type="InterPro" id="IPR036264">
    <property type="entry name" value="Bact_exopeptidase_dim_dom"/>
</dbReference>
<organism evidence="2">
    <name type="scientific">marine metagenome</name>
    <dbReference type="NCBI Taxonomy" id="408172"/>
    <lineage>
        <taxon>unclassified sequences</taxon>
        <taxon>metagenomes</taxon>
        <taxon>ecological metagenomes</taxon>
    </lineage>
</organism>
<dbReference type="CDD" id="cd05672">
    <property type="entry name" value="M20_ACY1L2-like"/>
    <property type="match status" value="1"/>
</dbReference>
<dbReference type="Pfam" id="PF01546">
    <property type="entry name" value="Peptidase_M20"/>
    <property type="match status" value="1"/>
</dbReference>
<dbReference type="InterPro" id="IPR052030">
    <property type="entry name" value="Peptidase_M20/M20A_hydrolases"/>
</dbReference>
<dbReference type="Gene3D" id="3.30.70.360">
    <property type="match status" value="1"/>
</dbReference>
<dbReference type="SUPFAM" id="SSF55031">
    <property type="entry name" value="Bacterial exopeptidase dimerisation domain"/>
    <property type="match status" value="1"/>
</dbReference>
<dbReference type="PIRSF" id="PIRSF037226">
    <property type="entry name" value="Amidohydrolase_ACY1L2_prd"/>
    <property type="match status" value="1"/>
</dbReference>
<dbReference type="InterPro" id="IPR002933">
    <property type="entry name" value="Peptidase_M20"/>
</dbReference>